<dbReference type="NCBIfam" id="NF033545">
    <property type="entry name" value="transpos_IS630"/>
    <property type="match status" value="1"/>
</dbReference>
<dbReference type="EMBL" id="FNEE01000018">
    <property type="protein sequence ID" value="SDK66708.1"/>
    <property type="molecule type" value="Genomic_DNA"/>
</dbReference>
<dbReference type="GO" id="GO:0003676">
    <property type="term" value="F:nucleic acid binding"/>
    <property type="evidence" value="ECO:0007669"/>
    <property type="project" value="InterPro"/>
</dbReference>
<organism evidence="2 3">
    <name type="scientific">Mesorhizobium muleiense</name>
    <dbReference type="NCBI Taxonomy" id="1004279"/>
    <lineage>
        <taxon>Bacteria</taxon>
        <taxon>Pseudomonadati</taxon>
        <taxon>Pseudomonadota</taxon>
        <taxon>Alphaproteobacteria</taxon>
        <taxon>Hyphomicrobiales</taxon>
        <taxon>Phyllobacteriaceae</taxon>
        <taxon>Mesorhizobium</taxon>
    </lineage>
</organism>
<dbReference type="InterPro" id="IPR036397">
    <property type="entry name" value="RNaseH_sf"/>
</dbReference>
<dbReference type="AlphaFoldDB" id="A0A1G9DS78"/>
<keyword evidence="2" id="KW-0255">Endonuclease</keyword>
<dbReference type="PANTHER" id="PTHR30347:SF1">
    <property type="entry name" value="MECHANOSENSITIVE CHANNEL MSCK"/>
    <property type="match status" value="1"/>
</dbReference>
<dbReference type="InterPro" id="IPR047655">
    <property type="entry name" value="Transpos_IS630-like"/>
</dbReference>
<dbReference type="InterPro" id="IPR052702">
    <property type="entry name" value="MscS-like_channel"/>
</dbReference>
<dbReference type="Gene3D" id="3.30.420.10">
    <property type="entry name" value="Ribonuclease H-like superfamily/Ribonuclease H"/>
    <property type="match status" value="1"/>
</dbReference>
<name>A0A1G9DS78_9HYPH</name>
<dbReference type="PANTHER" id="PTHR30347">
    <property type="entry name" value="POTASSIUM CHANNEL RELATED"/>
    <property type="match status" value="1"/>
</dbReference>
<gene>
    <name evidence="2" type="ORF">SAMN05428953_118114</name>
</gene>
<proteinExistence type="predicted"/>
<dbReference type="InterPro" id="IPR012337">
    <property type="entry name" value="RNaseH-like_sf"/>
</dbReference>
<dbReference type="Pfam" id="PF13358">
    <property type="entry name" value="DDE_3"/>
    <property type="match status" value="1"/>
</dbReference>
<evidence type="ECO:0000313" key="3">
    <source>
        <dbReference type="Proteomes" id="UP000198894"/>
    </source>
</evidence>
<feature type="domain" description="Tc1-like transposase DDE" evidence="1">
    <location>
        <begin position="42"/>
        <end position="182"/>
    </location>
</feature>
<evidence type="ECO:0000259" key="1">
    <source>
        <dbReference type="Pfam" id="PF13358"/>
    </source>
</evidence>
<keyword evidence="2" id="KW-0378">Hydrolase</keyword>
<protein>
    <submittedName>
        <fullName evidence="2">DDE superfamily endonuclease</fullName>
    </submittedName>
</protein>
<dbReference type="GO" id="GO:0004519">
    <property type="term" value="F:endonuclease activity"/>
    <property type="evidence" value="ECO:0007669"/>
    <property type="project" value="UniProtKB-KW"/>
</dbReference>
<keyword evidence="3" id="KW-1185">Reference proteome</keyword>
<dbReference type="SUPFAM" id="SSF53098">
    <property type="entry name" value="Ribonuclease H-like"/>
    <property type="match status" value="1"/>
</dbReference>
<dbReference type="InterPro" id="IPR038717">
    <property type="entry name" value="Tc1-like_DDE_dom"/>
</dbReference>
<dbReference type="Proteomes" id="UP000198894">
    <property type="component" value="Unassembled WGS sequence"/>
</dbReference>
<accession>A0A1G9DS78</accession>
<sequence>MESLRPSAAPRRKLQVIERSFVVEKVRDIVGLYMAPPEHALVLCVDEKSQIQALDRTQPVLPMRPGQIERRSHDYKRHGVTSLFAALDFATGRIIGKCYPRHRFTEFRRFLDEIEAAVPEDLDIHLVMDNYATHKTQPIRNWFAKRPRWHVHLTPTSACWINQVERFFADLTDKQIRRGVHRSTGELEAAIHAYIDAVNADPKPFRWTKSATDILASIERFCLATLKTGDQHAKIVRTSESGH</sequence>
<keyword evidence="2" id="KW-0540">Nuclease</keyword>
<evidence type="ECO:0000313" key="2">
    <source>
        <dbReference type="EMBL" id="SDK66708.1"/>
    </source>
</evidence>
<reference evidence="3" key="1">
    <citation type="submission" date="2016-10" db="EMBL/GenBank/DDBJ databases">
        <authorList>
            <person name="Varghese N."/>
            <person name="Submissions S."/>
        </authorList>
    </citation>
    <scope>NUCLEOTIDE SEQUENCE [LARGE SCALE GENOMIC DNA]</scope>
    <source>
        <strain evidence="3">CGMCC 1.11022</strain>
    </source>
</reference>